<sequence length="129" mass="14745">KKSSAASDVYKRQVCNKPCFHLFTSLGQKCYVSLLPQLYCMIGNSSSGVYETGYWKLPTINIGHRQEGRYMTSNIICCDNCSESIIQSLKKIETDEFQQMLKYIDNPYGDGNASKRIVEQIKMYFNAVK</sequence>
<dbReference type="PANTHER" id="PTHR43174">
    <property type="entry name" value="UDP-N-ACETYLGLUCOSAMINE 2-EPIMERASE"/>
    <property type="match status" value="1"/>
</dbReference>
<dbReference type="SUPFAM" id="SSF53756">
    <property type="entry name" value="UDP-Glycosyltransferase/glycogen phosphorylase"/>
    <property type="match status" value="1"/>
</dbReference>
<dbReference type="AlphaFoldDB" id="A0A7Y6PGW8"/>
<name>A0A7Y6PGW8_PHOVU</name>
<feature type="non-terminal residue" evidence="3">
    <location>
        <position position="1"/>
    </location>
</feature>
<feature type="domain" description="UDP-N-acetylglucosamine 2-epimerase" evidence="2">
    <location>
        <begin position="18"/>
        <end position="122"/>
    </location>
</feature>
<dbReference type="EMBL" id="JABWDJ010000121">
    <property type="protein sequence ID" value="NVB75617.1"/>
    <property type="molecule type" value="Genomic_DNA"/>
</dbReference>
<comment type="caution">
    <text evidence="3">The sequence shown here is derived from an EMBL/GenBank/DDBJ whole genome shotgun (WGS) entry which is preliminary data.</text>
</comment>
<dbReference type="InterPro" id="IPR029767">
    <property type="entry name" value="WecB-like"/>
</dbReference>
<evidence type="ECO:0000313" key="4">
    <source>
        <dbReference type="Proteomes" id="UP000524321"/>
    </source>
</evidence>
<organism evidence="3 4">
    <name type="scientific">Phocaeicola vulgatus</name>
    <name type="common">Bacteroides vulgatus</name>
    <dbReference type="NCBI Taxonomy" id="821"/>
    <lineage>
        <taxon>Bacteria</taxon>
        <taxon>Pseudomonadati</taxon>
        <taxon>Bacteroidota</taxon>
        <taxon>Bacteroidia</taxon>
        <taxon>Bacteroidales</taxon>
        <taxon>Bacteroidaceae</taxon>
        <taxon>Phocaeicola</taxon>
    </lineage>
</organism>
<dbReference type="PANTHER" id="PTHR43174:SF3">
    <property type="entry name" value="UDP-N-ACETYLGLUCOSAMINE 2-EPIMERASE"/>
    <property type="match status" value="1"/>
</dbReference>
<evidence type="ECO:0000256" key="1">
    <source>
        <dbReference type="RuleBase" id="RU003513"/>
    </source>
</evidence>
<dbReference type="GO" id="GO:0016853">
    <property type="term" value="F:isomerase activity"/>
    <property type="evidence" value="ECO:0007669"/>
    <property type="project" value="UniProtKB-KW"/>
</dbReference>
<protein>
    <submittedName>
        <fullName evidence="3">UDP-N-acetylglucosamine 2-epimerase</fullName>
    </submittedName>
</protein>
<proteinExistence type="inferred from homology"/>
<gene>
    <name evidence="3" type="ORF">HUV05_19220</name>
</gene>
<evidence type="ECO:0000313" key="3">
    <source>
        <dbReference type="EMBL" id="NVB75617.1"/>
    </source>
</evidence>
<dbReference type="Pfam" id="PF02350">
    <property type="entry name" value="Epimerase_2"/>
    <property type="match status" value="1"/>
</dbReference>
<comment type="similarity">
    <text evidence="1">Belongs to the UDP-N-acetylglucosamine 2-epimerase family.</text>
</comment>
<dbReference type="Gene3D" id="3.40.50.2000">
    <property type="entry name" value="Glycogen Phosphorylase B"/>
    <property type="match status" value="2"/>
</dbReference>
<evidence type="ECO:0000259" key="2">
    <source>
        <dbReference type="Pfam" id="PF02350"/>
    </source>
</evidence>
<keyword evidence="1" id="KW-0413">Isomerase</keyword>
<reference evidence="3 4" key="1">
    <citation type="submission" date="2020-04" db="EMBL/GenBank/DDBJ databases">
        <authorList>
            <person name="Pieper L."/>
        </authorList>
    </citation>
    <scope>NUCLEOTIDE SEQUENCE [LARGE SCALE GENOMIC DNA]</scope>
    <source>
        <strain evidence="3 4">B33</strain>
    </source>
</reference>
<reference evidence="3 4" key="2">
    <citation type="submission" date="2020-07" db="EMBL/GenBank/DDBJ databases">
        <title>Bacterial metabolism rescues the inhibition of intestinal drug absorption by food and drug additives.</title>
        <authorList>
            <person name="Zou L."/>
            <person name="Spanogiannopoulos P."/>
            <person name="Chien H.-C."/>
            <person name="Pieper L.M."/>
            <person name="Cai W."/>
            <person name="Khuri N."/>
            <person name="Pottel J."/>
            <person name="Vora B."/>
            <person name="Ni Z."/>
            <person name="Tsakalozou E."/>
            <person name="Zhang W."/>
            <person name="Shoichet B.K."/>
            <person name="Giacomini K.M."/>
            <person name="Turnbaugh P.J."/>
        </authorList>
    </citation>
    <scope>NUCLEOTIDE SEQUENCE [LARGE SCALE GENOMIC DNA]</scope>
    <source>
        <strain evidence="3 4">B33</strain>
    </source>
</reference>
<dbReference type="Proteomes" id="UP000524321">
    <property type="component" value="Unassembled WGS sequence"/>
</dbReference>
<accession>A0A7Y6PGW8</accession>
<dbReference type="InterPro" id="IPR003331">
    <property type="entry name" value="UDP_GlcNAc_Epimerase_2_dom"/>
</dbReference>